<protein>
    <recommendedName>
        <fullName evidence="7">Ion transport domain-containing protein</fullName>
    </recommendedName>
</protein>
<feature type="transmembrane region" description="Helical" evidence="4">
    <location>
        <begin position="1067"/>
        <end position="1088"/>
    </location>
</feature>
<feature type="region of interest" description="Disordered" evidence="3">
    <location>
        <begin position="175"/>
        <end position="210"/>
    </location>
</feature>
<accession>A0A915ZTG3</accession>
<gene>
    <name evidence="5" type="ORF">CHRIB12_LOCUS21164</name>
</gene>
<dbReference type="Proteomes" id="UP000684084">
    <property type="component" value="Unassembled WGS sequence"/>
</dbReference>
<proteinExistence type="predicted"/>
<comment type="caution">
    <text evidence="5">The sequence shown here is derived from an EMBL/GenBank/DDBJ whole genome shotgun (WGS) entry which is preliminary data.</text>
</comment>
<dbReference type="GO" id="GO:0005886">
    <property type="term" value="C:plasma membrane"/>
    <property type="evidence" value="ECO:0007669"/>
    <property type="project" value="TreeGrafter"/>
</dbReference>
<dbReference type="OrthoDB" id="2363192at2759"/>
<feature type="compositionally biased region" description="Polar residues" evidence="3">
    <location>
        <begin position="197"/>
        <end position="210"/>
    </location>
</feature>
<organism evidence="5 6">
    <name type="scientific">Rhizophagus irregularis</name>
    <dbReference type="NCBI Taxonomy" id="588596"/>
    <lineage>
        <taxon>Eukaryota</taxon>
        <taxon>Fungi</taxon>
        <taxon>Fungi incertae sedis</taxon>
        <taxon>Mucoromycota</taxon>
        <taxon>Glomeromycotina</taxon>
        <taxon>Glomeromycetes</taxon>
        <taxon>Glomerales</taxon>
        <taxon>Glomeraceae</taxon>
        <taxon>Rhizophagus</taxon>
    </lineage>
</organism>
<dbReference type="VEuPathDB" id="FungiDB:RhiirFUN_013076"/>
<name>A0A915ZTG3_9GLOM</name>
<evidence type="ECO:0000256" key="2">
    <source>
        <dbReference type="SAM" id="Coils"/>
    </source>
</evidence>
<dbReference type="EMBL" id="CAGKOT010000065">
    <property type="protein sequence ID" value="CAB5389622.1"/>
    <property type="molecule type" value="Genomic_DNA"/>
</dbReference>
<dbReference type="PANTHER" id="PTHR10582">
    <property type="entry name" value="TRANSIENT RECEPTOR POTENTIAL ION CHANNEL PROTEIN"/>
    <property type="match status" value="1"/>
</dbReference>
<dbReference type="PANTHER" id="PTHR10582:SF2">
    <property type="entry name" value="INACTIVE"/>
    <property type="match status" value="1"/>
</dbReference>
<evidence type="ECO:0000313" key="6">
    <source>
        <dbReference type="Proteomes" id="UP000684084"/>
    </source>
</evidence>
<feature type="compositionally biased region" description="Basic and acidic residues" evidence="3">
    <location>
        <begin position="175"/>
        <end position="196"/>
    </location>
</feature>
<keyword evidence="4" id="KW-0812">Transmembrane</keyword>
<evidence type="ECO:0000313" key="5">
    <source>
        <dbReference type="EMBL" id="CAB5389622.1"/>
    </source>
</evidence>
<evidence type="ECO:0000256" key="1">
    <source>
        <dbReference type="ARBA" id="ARBA00022737"/>
    </source>
</evidence>
<feature type="transmembrane region" description="Helical" evidence="4">
    <location>
        <begin position="1149"/>
        <end position="1166"/>
    </location>
</feature>
<feature type="transmembrane region" description="Helical" evidence="4">
    <location>
        <begin position="1109"/>
        <end position="1129"/>
    </location>
</feature>
<keyword evidence="4" id="KW-1133">Transmembrane helix</keyword>
<feature type="transmembrane region" description="Helical" evidence="4">
    <location>
        <begin position="1252"/>
        <end position="1277"/>
    </location>
</feature>
<keyword evidence="2" id="KW-0175">Coiled coil</keyword>
<sequence length="1437" mass="170046">MNDLSEIKVIKQHENTFLDYFKDENPTSKVDYGKNVITEKENYRIKICQDGKFAATFDTANLRIKILQNTDYRPFINDKKENPSNNKNKSDDSVKIDKTIAYFKINFDFIIETFYSTDCSSNSDEKITKEKKSDSKEDKKNYKWSLDISNMHKKKDNKYFILFAISRIKVDEDMKGTEKNNDDKNKLDKTKYEPTNKCKSQGENITSSSNKSNKGIAIYRIELRKEGADNYILTAVTRFYSNKISGICRFIYSRDDDDDEKSKSNDVNDEKSSDIELKRFIILNFRGIYSIKFDDNFDFLDFNEKFKYPQIIRFVLDNWYTFDEFSDCTNRLLTCIYDKYFVITKYISGTQSLEVYDLAKMEHEIDAKFVGNIVNEYNHYFFAVSGLLLGFTQVNTIKLFYMENGECPDGMIKVIIWDLYDTGKHKLIELDDFPITKANIDDIYTRLAITSGNILQIDDNGNVSSVLKKVKKLKEEKEKTEKAERVKVADPLKKNVFGKQPNGKDDKNHIIYYDEKTNFKQIVNDREPWVPGGCERTSYCIYYNEEGTETDTLQLIVGGSTVQIWHEIKDDSKKEDELPNKGEAFLEYIWSNRIPVKQEGKKTRLRIEKFEYGPNYGSKSKINDFYLKVYWFERSYSSKPEEHKKMTEQEIIKEEDDDIDRIENELKQINSKDNDINEEEKEKKRQEIINNCVKQDTLEHIRKRYKSKIDADNYKHERLTNYIEHIIWRFAKYEPENFRLLDVRYNLMKNLILADCDRLIKFILFGYEETAEDKIDYRHVPSNKSWPGKNFLKDDDFDFGKRDQQLKKPENNMELAIYYCRGRELKDAIIVAYFLEYYSRNPTNCVGWLCTVSKAIPLLFKYNYDDFARKLFIRCFADQGHLLGQDPDEIIPKEYLERYNNDTKFRALIPMVKLKSDECVKLKWYDHNWIWDKFKNLKNKFKEYRNFEKSPLALRVVPFPGFTINNIKRGKKNYNLFETILNRLTSILIPRRNQIKWNETNKLSPFSRMVLCENNDDIYDNPAIEAVIDFRWQKAKMFLYSLCFRFLIFAICFILVSLSYLDRSFIVNGKFLLVLIIVFYYLAIYRFIIEVKQIRYRGLKKYFFDLLDIVDMISIILPVTVMSIMLYDFQLSDGFGISEETGSKLVVEISFSIFLIWIQFILFLRLRSDIGIYIYYVVHPINIKIKESTYSGVATNSLTNETLNIDLKSDFDPKSSDDNPFSTFNTAMEAAYFWISGNWVQRDNFSNWAVDFFTLIASIFLVIILQNILIAFMNGVYVTAGTKGKQKLLRYQANYIATFEALHVHFSDSELECEPKRIYYFSQAKNFEEWYNTKKGEQGVIYKEFEEATMFMINSIYKEIDYDKYSILTYNDNIKMIIKDFINLGNNVNINTEDLIKRVIDKKSIDEIEGIEDIKVDLETKVRKLNYILEKLKKHSL</sequence>
<keyword evidence="1" id="KW-0677">Repeat</keyword>
<evidence type="ECO:0000256" key="4">
    <source>
        <dbReference type="SAM" id="Phobius"/>
    </source>
</evidence>
<dbReference type="GO" id="GO:0098703">
    <property type="term" value="P:calcium ion import across plasma membrane"/>
    <property type="evidence" value="ECO:0007669"/>
    <property type="project" value="TreeGrafter"/>
</dbReference>
<keyword evidence="4" id="KW-0472">Membrane</keyword>
<feature type="transmembrane region" description="Helical" evidence="4">
    <location>
        <begin position="1038"/>
        <end position="1061"/>
    </location>
</feature>
<dbReference type="GO" id="GO:0005262">
    <property type="term" value="F:calcium channel activity"/>
    <property type="evidence" value="ECO:0007669"/>
    <property type="project" value="TreeGrafter"/>
</dbReference>
<evidence type="ECO:0008006" key="7">
    <source>
        <dbReference type="Google" id="ProtNLM"/>
    </source>
</evidence>
<dbReference type="InterPro" id="IPR024862">
    <property type="entry name" value="TRPV"/>
</dbReference>
<feature type="coiled-coil region" evidence="2">
    <location>
        <begin position="645"/>
        <end position="696"/>
    </location>
</feature>
<reference evidence="5" key="1">
    <citation type="submission" date="2020-05" db="EMBL/GenBank/DDBJ databases">
        <authorList>
            <person name="Rincon C."/>
            <person name="Sanders R I."/>
            <person name="Robbins C."/>
            <person name="Chaturvedi A."/>
        </authorList>
    </citation>
    <scope>NUCLEOTIDE SEQUENCE</scope>
    <source>
        <strain evidence="5">CHB12</strain>
    </source>
</reference>
<evidence type="ECO:0000256" key="3">
    <source>
        <dbReference type="SAM" id="MobiDB-lite"/>
    </source>
</evidence>